<organism evidence="2 3">
    <name type="scientific">Kineococcus rhizosphaerae</name>
    <dbReference type="NCBI Taxonomy" id="559628"/>
    <lineage>
        <taxon>Bacteria</taxon>
        <taxon>Bacillati</taxon>
        <taxon>Actinomycetota</taxon>
        <taxon>Actinomycetes</taxon>
        <taxon>Kineosporiales</taxon>
        <taxon>Kineosporiaceae</taxon>
        <taxon>Kineococcus</taxon>
    </lineage>
</organism>
<dbReference type="RefSeq" id="WP_106206047.1">
    <property type="nucleotide sequence ID" value="NZ_PVZF01000001.1"/>
</dbReference>
<dbReference type="OrthoDB" id="9854864at2"/>
<reference evidence="2 3" key="1">
    <citation type="submission" date="2018-03" db="EMBL/GenBank/DDBJ databases">
        <title>Genomic Encyclopedia of Archaeal and Bacterial Type Strains, Phase II (KMG-II): from individual species to whole genera.</title>
        <authorList>
            <person name="Goeker M."/>
        </authorList>
    </citation>
    <scope>NUCLEOTIDE SEQUENCE [LARGE SCALE GENOMIC DNA]</scope>
    <source>
        <strain evidence="2 3">DSM 19711</strain>
    </source>
</reference>
<gene>
    <name evidence="2" type="ORF">CLV37_101162</name>
</gene>
<dbReference type="EMBL" id="PVZF01000001">
    <property type="protein sequence ID" value="PRY17920.1"/>
    <property type="molecule type" value="Genomic_DNA"/>
</dbReference>
<feature type="region of interest" description="Disordered" evidence="1">
    <location>
        <begin position="1"/>
        <end position="163"/>
    </location>
</feature>
<evidence type="ECO:0000256" key="1">
    <source>
        <dbReference type="SAM" id="MobiDB-lite"/>
    </source>
</evidence>
<evidence type="ECO:0000313" key="2">
    <source>
        <dbReference type="EMBL" id="PRY17920.1"/>
    </source>
</evidence>
<name>A0A2T0R9V7_9ACTN</name>
<proteinExistence type="predicted"/>
<feature type="compositionally biased region" description="Pro residues" evidence="1">
    <location>
        <begin position="49"/>
        <end position="67"/>
    </location>
</feature>
<protein>
    <submittedName>
        <fullName evidence="2">Uncharacterized protein</fullName>
    </submittedName>
</protein>
<dbReference type="AlphaFoldDB" id="A0A2T0R9V7"/>
<comment type="caution">
    <text evidence="2">The sequence shown here is derived from an EMBL/GenBank/DDBJ whole genome shotgun (WGS) entry which is preliminary data.</text>
</comment>
<evidence type="ECO:0000313" key="3">
    <source>
        <dbReference type="Proteomes" id="UP000238083"/>
    </source>
</evidence>
<accession>A0A2T0R9V7</accession>
<dbReference type="Proteomes" id="UP000238083">
    <property type="component" value="Unassembled WGS sequence"/>
</dbReference>
<sequence>MTEPLADERRTPLRAGGGYLESAVPRGRHRVADPGPEPAEYLVADLAEPPAPVAPAPEPPAPEPPAAPVALPRRKAAAEPTAEPTAEPSAPVAEPVAAAAVVQPAPAPEAPAPAREPDPVRRAPRRPAPPITPRASAVPAADFYGSSTGRPAFSPGNASPFHVPRTEAVPKRVGKNPVKTLVTWATVLVVGAIGVKYGYPVVMDKVHAKEIQAVSADLRNVAAGQDAYHGFNGAYAGDFASLDLPQTVDEVVVVTATTTTYCLRGESRTGHVVRYFSPAQGVTTVPCG</sequence>
<feature type="compositionally biased region" description="Low complexity" evidence="1">
    <location>
        <begin position="78"/>
        <end position="104"/>
    </location>
</feature>
<feature type="compositionally biased region" description="Basic and acidic residues" evidence="1">
    <location>
        <begin position="1"/>
        <end position="11"/>
    </location>
</feature>
<keyword evidence="3" id="KW-1185">Reference proteome</keyword>